<sequence>MTRICSCHRHPHRIKQVNDNNNNDGRPGTLSLRSHCMSELVKTVIRFPPGEDRRLDSSKDMLSDSLIDGWHSLYDLDEDDDHVTRCAEIIDQCFFGGALTFGHHLDITVLRDDSPFPPSSTVLAPQAGERLGTASVAHITLNPQTFIAHGTSTRRLTFAEVVEQLIIRIAHAYLVLFSHPGGCVSGGCACRRRRRRNATQADNTKHNMAVRRVLAHVFETIQDWNSLLEDFGRGYIDGSDDSRSGSDTT</sequence>
<organism evidence="1 2">
    <name type="scientific">Sodiomyces alkalinus (strain CBS 110278 / VKM F-3762 / F11)</name>
    <name type="common">Alkaliphilic filamentous fungus</name>
    <dbReference type="NCBI Taxonomy" id="1314773"/>
    <lineage>
        <taxon>Eukaryota</taxon>
        <taxon>Fungi</taxon>
        <taxon>Dikarya</taxon>
        <taxon>Ascomycota</taxon>
        <taxon>Pezizomycotina</taxon>
        <taxon>Sordariomycetes</taxon>
        <taxon>Hypocreomycetidae</taxon>
        <taxon>Glomerellales</taxon>
        <taxon>Plectosphaerellaceae</taxon>
        <taxon>Sodiomyces</taxon>
    </lineage>
</organism>
<dbReference type="EMBL" id="ML119059">
    <property type="protein sequence ID" value="ROT36499.1"/>
    <property type="molecule type" value="Genomic_DNA"/>
</dbReference>
<dbReference type="RefSeq" id="XP_028464305.1">
    <property type="nucleotide sequence ID" value="XM_028612502.1"/>
</dbReference>
<dbReference type="GeneID" id="39580980"/>
<evidence type="ECO:0000313" key="2">
    <source>
        <dbReference type="Proteomes" id="UP000272025"/>
    </source>
</evidence>
<name>A0A3N2PPR8_SODAK</name>
<dbReference type="AlphaFoldDB" id="A0A3N2PPR8"/>
<reference evidence="1 2" key="1">
    <citation type="journal article" date="2018" name="Mol. Ecol.">
        <title>The obligate alkalophilic soda-lake fungus Sodiomyces alkalinus has shifted to a protein diet.</title>
        <authorList>
            <person name="Grum-Grzhimaylo A.A."/>
            <person name="Falkoski D.L."/>
            <person name="van den Heuvel J."/>
            <person name="Valero-Jimenez C.A."/>
            <person name="Min B."/>
            <person name="Choi I.G."/>
            <person name="Lipzen A."/>
            <person name="Daum C.G."/>
            <person name="Aanen D.K."/>
            <person name="Tsang A."/>
            <person name="Henrissat B."/>
            <person name="Bilanenko E.N."/>
            <person name="de Vries R.P."/>
            <person name="van Kan J.A.L."/>
            <person name="Grigoriev I.V."/>
            <person name="Debets A.J.M."/>
        </authorList>
    </citation>
    <scope>NUCLEOTIDE SEQUENCE [LARGE SCALE GENOMIC DNA]</scope>
    <source>
        <strain evidence="1 2">F11</strain>
    </source>
</reference>
<gene>
    <name evidence="1" type="ORF">SODALDRAFT_335592</name>
</gene>
<keyword evidence="2" id="KW-1185">Reference proteome</keyword>
<evidence type="ECO:0000313" key="1">
    <source>
        <dbReference type="EMBL" id="ROT36499.1"/>
    </source>
</evidence>
<proteinExistence type="predicted"/>
<accession>A0A3N2PPR8</accession>
<dbReference type="Proteomes" id="UP000272025">
    <property type="component" value="Unassembled WGS sequence"/>
</dbReference>
<dbReference type="OrthoDB" id="4837982at2759"/>
<protein>
    <submittedName>
        <fullName evidence="1">Uncharacterized protein</fullName>
    </submittedName>
</protein>
<dbReference type="STRING" id="1314773.A0A3N2PPR8"/>